<gene>
    <name evidence="3" type="ORF">AV926_10520</name>
</gene>
<accession>A0A161U3U4</accession>
<comment type="caution">
    <text evidence="3">The sequence shown here is derived from an EMBL/GenBank/DDBJ whole genome shotgun (WGS) entry which is preliminary data.</text>
</comment>
<proteinExistence type="predicted"/>
<feature type="coiled-coil region" evidence="1">
    <location>
        <begin position="110"/>
        <end position="137"/>
    </location>
</feature>
<sequence>MKKILLLFVILMSISTSYGQRKSKKEVEPAKKIEFTDLTEILARKDEIKLNSKQVAAITIKNEYVKRDLQSLNSKTKMEEVEKNKHQRDLFDGYNSFVNRTLDEDQLETWNKIKKEMAEASEERTDLKTELKELEVAHAADIKEIYRKYSKDRKIYYARRDVAKKQYAADRARIYAKYNQTEEGAEGEKVLTLEEIALLTKEFDESYGQQQSSPLEYLDIKEETSTEESEEYTPEGDY</sequence>
<dbReference type="EMBL" id="LQNU01000058">
    <property type="protein sequence ID" value="KZE79886.1"/>
    <property type="molecule type" value="Genomic_DNA"/>
</dbReference>
<feature type="region of interest" description="Disordered" evidence="2">
    <location>
        <begin position="205"/>
        <end position="238"/>
    </location>
</feature>
<dbReference type="AlphaFoldDB" id="A0A161U3U4"/>
<organism evidence="3 4">
    <name type="scientific">Myroides marinus</name>
    <dbReference type="NCBI Taxonomy" id="703342"/>
    <lineage>
        <taxon>Bacteria</taxon>
        <taxon>Pseudomonadati</taxon>
        <taxon>Bacteroidota</taxon>
        <taxon>Flavobacteriia</taxon>
        <taxon>Flavobacteriales</taxon>
        <taxon>Flavobacteriaceae</taxon>
        <taxon>Myroides</taxon>
    </lineage>
</organism>
<dbReference type="RefSeq" id="WP_038988311.1">
    <property type="nucleotide sequence ID" value="NZ_JWJO01000091.1"/>
</dbReference>
<keyword evidence="1" id="KW-0175">Coiled coil</keyword>
<reference evidence="3 4" key="1">
    <citation type="submission" date="2016-01" db="EMBL/GenBank/DDBJ databases">
        <title>Whole genome sequencing of Myroides marinus L41.</title>
        <authorList>
            <person name="Hong K.W."/>
        </authorList>
    </citation>
    <scope>NUCLEOTIDE SEQUENCE [LARGE SCALE GENOMIC DNA]</scope>
    <source>
        <strain evidence="3 4">L41</strain>
    </source>
</reference>
<keyword evidence="4" id="KW-1185">Reference proteome</keyword>
<evidence type="ECO:0000256" key="1">
    <source>
        <dbReference type="SAM" id="Coils"/>
    </source>
</evidence>
<evidence type="ECO:0000313" key="4">
    <source>
        <dbReference type="Proteomes" id="UP000076630"/>
    </source>
</evidence>
<name>A0A161U3U4_9FLAO</name>
<dbReference type="OrthoDB" id="1448969at2"/>
<dbReference type="Proteomes" id="UP000076630">
    <property type="component" value="Unassembled WGS sequence"/>
</dbReference>
<protein>
    <submittedName>
        <fullName evidence="3">Uncharacterized protein</fullName>
    </submittedName>
</protein>
<evidence type="ECO:0000256" key="2">
    <source>
        <dbReference type="SAM" id="MobiDB-lite"/>
    </source>
</evidence>
<evidence type="ECO:0000313" key="3">
    <source>
        <dbReference type="EMBL" id="KZE79886.1"/>
    </source>
</evidence>
<feature type="compositionally biased region" description="Acidic residues" evidence="2">
    <location>
        <begin position="225"/>
        <end position="238"/>
    </location>
</feature>